<keyword evidence="3 8" id="KW-0547">Nucleotide-binding</keyword>
<dbReference type="InterPro" id="IPR027417">
    <property type="entry name" value="P-loop_NTPase"/>
</dbReference>
<gene>
    <name evidence="8 10" type="primary">fusA</name>
    <name evidence="10" type="ORF">NSPWAT_2586</name>
</gene>
<dbReference type="SUPFAM" id="SSF54980">
    <property type="entry name" value="EF-G C-terminal domain-like"/>
    <property type="match status" value="2"/>
</dbReference>
<dbReference type="Pfam" id="PF03764">
    <property type="entry name" value="EFG_IV"/>
    <property type="match status" value="1"/>
</dbReference>
<evidence type="ECO:0000256" key="1">
    <source>
        <dbReference type="ARBA" id="ARBA00005870"/>
    </source>
</evidence>
<accession>A0ABN8W0A4</accession>
<evidence type="ECO:0000313" key="10">
    <source>
        <dbReference type="EMBL" id="CAI2719442.1"/>
    </source>
</evidence>
<evidence type="ECO:0000256" key="4">
    <source>
        <dbReference type="ARBA" id="ARBA00022768"/>
    </source>
</evidence>
<dbReference type="CDD" id="cd04088">
    <property type="entry name" value="EFG_mtEFG_II"/>
    <property type="match status" value="1"/>
</dbReference>
<dbReference type="CDD" id="cd16262">
    <property type="entry name" value="EFG_III"/>
    <property type="match status" value="1"/>
</dbReference>
<dbReference type="PANTHER" id="PTHR43261:SF1">
    <property type="entry name" value="RIBOSOME-RELEASING FACTOR 2, MITOCHONDRIAL"/>
    <property type="match status" value="1"/>
</dbReference>
<dbReference type="PANTHER" id="PTHR43261">
    <property type="entry name" value="TRANSLATION ELONGATION FACTOR G-RELATED"/>
    <property type="match status" value="1"/>
</dbReference>
<dbReference type="InterPro" id="IPR047872">
    <property type="entry name" value="EFG_IV"/>
</dbReference>
<dbReference type="Gene3D" id="3.30.70.240">
    <property type="match status" value="1"/>
</dbReference>
<keyword evidence="5 8" id="KW-0648">Protein biosynthesis</keyword>
<dbReference type="InterPro" id="IPR009022">
    <property type="entry name" value="EFG_III"/>
</dbReference>
<dbReference type="InterPro" id="IPR014721">
    <property type="entry name" value="Ribsml_uS5_D2-typ_fold_subgr"/>
</dbReference>
<dbReference type="NCBIfam" id="NF009381">
    <property type="entry name" value="PRK12740.1-5"/>
    <property type="match status" value="1"/>
</dbReference>
<proteinExistence type="inferred from homology"/>
<evidence type="ECO:0000256" key="5">
    <source>
        <dbReference type="ARBA" id="ARBA00022917"/>
    </source>
</evidence>
<dbReference type="NCBIfam" id="TIGR00231">
    <property type="entry name" value="small_GTP"/>
    <property type="match status" value="1"/>
</dbReference>
<name>A0ABN8W0A4_9BACT</name>
<dbReference type="CDD" id="cd01434">
    <property type="entry name" value="EFG_mtEFG1_IV"/>
    <property type="match status" value="1"/>
</dbReference>
<dbReference type="InterPro" id="IPR000640">
    <property type="entry name" value="EFG_V-like"/>
</dbReference>
<dbReference type="InterPro" id="IPR009000">
    <property type="entry name" value="Transl_B-barrel_sf"/>
</dbReference>
<dbReference type="SUPFAM" id="SSF52540">
    <property type="entry name" value="P-loop containing nucleoside triphosphate hydrolases"/>
    <property type="match status" value="1"/>
</dbReference>
<dbReference type="SUPFAM" id="SSF50447">
    <property type="entry name" value="Translation proteins"/>
    <property type="match status" value="1"/>
</dbReference>
<dbReference type="InterPro" id="IPR031157">
    <property type="entry name" value="G_TR_CS"/>
</dbReference>
<feature type="binding site" evidence="8">
    <location>
        <begin position="135"/>
        <end position="138"/>
    </location>
    <ligand>
        <name>GTP</name>
        <dbReference type="ChEBI" id="CHEBI:37565"/>
    </ligand>
</feature>
<dbReference type="GO" id="GO:0003746">
    <property type="term" value="F:translation elongation factor activity"/>
    <property type="evidence" value="ECO:0007669"/>
    <property type="project" value="UniProtKB-KW"/>
</dbReference>
<dbReference type="InterPro" id="IPR035649">
    <property type="entry name" value="EFG_V"/>
</dbReference>
<dbReference type="Pfam" id="PF00009">
    <property type="entry name" value="GTP_EFTU"/>
    <property type="match status" value="1"/>
</dbReference>
<evidence type="ECO:0000256" key="7">
    <source>
        <dbReference type="ARBA" id="ARBA00024731"/>
    </source>
</evidence>
<dbReference type="InterPro" id="IPR035647">
    <property type="entry name" value="EFG_III/V"/>
</dbReference>
<evidence type="ECO:0000256" key="8">
    <source>
        <dbReference type="HAMAP-Rule" id="MF_00054"/>
    </source>
</evidence>
<dbReference type="SUPFAM" id="SSF54211">
    <property type="entry name" value="Ribosomal protein S5 domain 2-like"/>
    <property type="match status" value="1"/>
</dbReference>
<dbReference type="InterPro" id="IPR004540">
    <property type="entry name" value="Transl_elong_EFG/EF2"/>
</dbReference>
<comment type="subcellular location">
    <subcellularLocation>
        <location evidence="8">Cytoplasm</location>
    </subcellularLocation>
</comment>
<dbReference type="Proteomes" id="UP001157733">
    <property type="component" value="Chromosome"/>
</dbReference>
<dbReference type="PROSITE" id="PS51722">
    <property type="entry name" value="G_TR_2"/>
    <property type="match status" value="1"/>
</dbReference>
<dbReference type="EMBL" id="OX336137">
    <property type="protein sequence ID" value="CAI2719442.1"/>
    <property type="molecule type" value="Genomic_DNA"/>
</dbReference>
<organism evidence="10 11">
    <name type="scientific">Nitrospina watsonii</name>
    <dbReference type="NCBI Taxonomy" id="1323948"/>
    <lineage>
        <taxon>Bacteria</taxon>
        <taxon>Pseudomonadati</taxon>
        <taxon>Nitrospinota/Tectimicrobiota group</taxon>
        <taxon>Nitrospinota</taxon>
        <taxon>Nitrospinia</taxon>
        <taxon>Nitrospinales</taxon>
        <taxon>Nitrospinaceae</taxon>
        <taxon>Nitrospina</taxon>
    </lineage>
</organism>
<protein>
    <recommendedName>
        <fullName evidence="2 8">Elongation factor G</fullName>
        <shortName evidence="8">EF-G</shortName>
    </recommendedName>
</protein>
<comment type="function">
    <text evidence="7 8">Catalyzes the GTP-dependent ribosomal translocation step during translation elongation. During this step, the ribosome changes from the pre-translocational (PRE) to the post-translocational (POST) state as the newly formed A-site-bound peptidyl-tRNA and P-site-bound deacylated tRNA move to the P and E sites, respectively. Catalyzes the coordinated movement of the two tRNA molecules, the mRNA and conformational changes in the ribosome.</text>
</comment>
<dbReference type="InterPro" id="IPR005225">
    <property type="entry name" value="Small_GTP-bd"/>
</dbReference>
<sequence length="700" mass="77349">MSKKPKISQIRNIGIIAHIDAGKTTTTERILYYTGKSHKIGEVHEGSATMDWMQQEQERGITITSAATTCFWLEHQINIIDTPGHVDFTAEVERSLRVLDGAVGVFCAVGGVEPQSETVWRQATKYKVPRIGFVNKMDRAGADFLGCVKQMKDRLNANPVPVQLPIGSEADFIGLIDLVTMKANVYSDKQGKGEVYDTVEIPEEYLEQAQEYRDHLFEALADVDEALMEKYLAGEEMTEAEIRSALRKGALNLAFTPIFCGASFKNKGVQQLLDAVVNYLPAPDQVPAVVGENPNTQEEVACPVDESKPLAALAFKIMTDPFVGQLAYFRVYSGQLKSGTYLYNSTKNQKERVGRLLRMHANKREEVDVVGAGDIAAAIGFKKTFTGDTLCVEDHPVILEAISFPQPVISVAIEPKTKPEQEKLSDCLIKLQQEDPTFEVKVDKETSQTIISGMGELHLEILVDRMKREFNLDVSVSKPQVAYRETITKTIEHSHKYIKQTGGRGQYGHVEIQVEPRKAGEGFEFVNKIVGGSIPKEYIPAVQKGVQESMDRGVLCGYPMVDVRVTLNDGSYHDVDSSEMAFKICASIAFREAARKATPVLLEPVMDVEVVTPEEFMGDVIGHLNSKRGKVKDLGDRAGAKIVRCEVPLAGMFGYSTDLRSNTQGRANYSMEFLKYDVVPNAIAEELIAKSTGTSSEVTV</sequence>
<evidence type="ECO:0000259" key="9">
    <source>
        <dbReference type="PROSITE" id="PS51722"/>
    </source>
</evidence>
<dbReference type="CDD" id="cd01886">
    <property type="entry name" value="EF-G"/>
    <property type="match status" value="1"/>
</dbReference>
<dbReference type="HAMAP" id="MF_00054_B">
    <property type="entry name" value="EF_G_EF_2_B"/>
    <property type="match status" value="1"/>
</dbReference>
<dbReference type="NCBIfam" id="NF009379">
    <property type="entry name" value="PRK12740.1-3"/>
    <property type="match status" value="1"/>
</dbReference>
<dbReference type="Pfam" id="PF14492">
    <property type="entry name" value="EFG_III"/>
    <property type="match status" value="1"/>
</dbReference>
<comment type="similarity">
    <text evidence="1 8">Belongs to the TRAFAC class translation factor GTPase superfamily. Classic translation factor GTPase family. EF-G/EF-2 subfamily.</text>
</comment>
<dbReference type="Pfam" id="PF03144">
    <property type="entry name" value="GTP_EFTU_D2"/>
    <property type="match status" value="1"/>
</dbReference>
<dbReference type="Gene3D" id="2.40.30.10">
    <property type="entry name" value="Translation factors"/>
    <property type="match status" value="1"/>
</dbReference>
<dbReference type="InterPro" id="IPR005517">
    <property type="entry name" value="Transl_elong_EFG/EF2_IV"/>
</dbReference>
<dbReference type="InterPro" id="IPR041095">
    <property type="entry name" value="EFG_II"/>
</dbReference>
<dbReference type="RefSeq" id="WP_282012275.1">
    <property type="nucleotide sequence ID" value="NZ_OX336137.1"/>
</dbReference>
<dbReference type="InterPro" id="IPR004161">
    <property type="entry name" value="EFTu-like_2"/>
</dbReference>
<keyword evidence="6 8" id="KW-0342">GTP-binding</keyword>
<feature type="binding site" evidence="8">
    <location>
        <begin position="17"/>
        <end position="24"/>
    </location>
    <ligand>
        <name>GTP</name>
        <dbReference type="ChEBI" id="CHEBI:37565"/>
    </ligand>
</feature>
<dbReference type="CDD" id="cd03713">
    <property type="entry name" value="EFG_mtEFG_C"/>
    <property type="match status" value="1"/>
</dbReference>
<evidence type="ECO:0000313" key="11">
    <source>
        <dbReference type="Proteomes" id="UP001157733"/>
    </source>
</evidence>
<dbReference type="Gene3D" id="3.30.230.10">
    <property type="match status" value="1"/>
</dbReference>
<dbReference type="NCBIfam" id="TIGR00484">
    <property type="entry name" value="EF-G"/>
    <property type="match status" value="1"/>
</dbReference>
<dbReference type="SMART" id="SM00838">
    <property type="entry name" value="EFG_C"/>
    <property type="match status" value="1"/>
</dbReference>
<reference evidence="10 11" key="1">
    <citation type="submission" date="2022-09" db="EMBL/GenBank/DDBJ databases">
        <authorList>
            <person name="Kop L."/>
        </authorList>
    </citation>
    <scope>NUCLEOTIDE SEQUENCE [LARGE SCALE GENOMIC DNA]</scope>
    <source>
        <strain evidence="10 11">347</strain>
    </source>
</reference>
<dbReference type="Gene3D" id="3.30.70.870">
    <property type="entry name" value="Elongation Factor G (Translational Gtpase), domain 3"/>
    <property type="match status" value="1"/>
</dbReference>
<evidence type="ECO:0000256" key="2">
    <source>
        <dbReference type="ARBA" id="ARBA00017872"/>
    </source>
</evidence>
<evidence type="ECO:0000256" key="3">
    <source>
        <dbReference type="ARBA" id="ARBA00022741"/>
    </source>
</evidence>
<dbReference type="Gene3D" id="3.40.50.300">
    <property type="entry name" value="P-loop containing nucleotide triphosphate hydrolases"/>
    <property type="match status" value="1"/>
</dbReference>
<feature type="domain" description="Tr-type G" evidence="9">
    <location>
        <begin position="8"/>
        <end position="284"/>
    </location>
</feature>
<keyword evidence="11" id="KW-1185">Reference proteome</keyword>
<dbReference type="PRINTS" id="PR00315">
    <property type="entry name" value="ELONGATNFCT"/>
</dbReference>
<feature type="binding site" evidence="8">
    <location>
        <begin position="81"/>
        <end position="85"/>
    </location>
    <ligand>
        <name>GTP</name>
        <dbReference type="ChEBI" id="CHEBI:37565"/>
    </ligand>
</feature>
<evidence type="ECO:0000256" key="6">
    <source>
        <dbReference type="ARBA" id="ARBA00023134"/>
    </source>
</evidence>
<dbReference type="PROSITE" id="PS00301">
    <property type="entry name" value="G_TR_1"/>
    <property type="match status" value="1"/>
</dbReference>
<dbReference type="InterPro" id="IPR020568">
    <property type="entry name" value="Ribosomal_Su5_D2-typ_SF"/>
</dbReference>
<dbReference type="Pfam" id="PF00679">
    <property type="entry name" value="EFG_C"/>
    <property type="match status" value="1"/>
</dbReference>
<dbReference type="InterPro" id="IPR000795">
    <property type="entry name" value="T_Tr_GTP-bd_dom"/>
</dbReference>
<keyword evidence="4 8" id="KW-0251">Elongation factor</keyword>
<keyword evidence="8" id="KW-0963">Cytoplasm</keyword>
<dbReference type="SMART" id="SM00889">
    <property type="entry name" value="EFG_IV"/>
    <property type="match status" value="1"/>
</dbReference>